<evidence type="ECO:0000313" key="2">
    <source>
        <dbReference type="EMBL" id="TXH91748.1"/>
    </source>
</evidence>
<evidence type="ECO:0000313" key="3">
    <source>
        <dbReference type="Proteomes" id="UP000321192"/>
    </source>
</evidence>
<accession>A0A5C7T627</accession>
<dbReference type="Proteomes" id="UP000321192">
    <property type="component" value="Unassembled WGS sequence"/>
</dbReference>
<dbReference type="AlphaFoldDB" id="A0A5C7T627"/>
<organism evidence="2 3">
    <name type="scientific">Thauera aminoaromatica</name>
    <dbReference type="NCBI Taxonomy" id="164330"/>
    <lineage>
        <taxon>Bacteria</taxon>
        <taxon>Pseudomonadati</taxon>
        <taxon>Pseudomonadota</taxon>
        <taxon>Betaproteobacteria</taxon>
        <taxon>Rhodocyclales</taxon>
        <taxon>Zoogloeaceae</taxon>
        <taxon>Thauera</taxon>
    </lineage>
</organism>
<feature type="region of interest" description="Disordered" evidence="1">
    <location>
        <begin position="112"/>
        <end position="140"/>
    </location>
</feature>
<gene>
    <name evidence="2" type="ORF">E6Q80_01785</name>
</gene>
<dbReference type="EMBL" id="SSFD01000028">
    <property type="protein sequence ID" value="TXH91748.1"/>
    <property type="molecule type" value="Genomic_DNA"/>
</dbReference>
<evidence type="ECO:0000256" key="1">
    <source>
        <dbReference type="SAM" id="MobiDB-lite"/>
    </source>
</evidence>
<name>A0A5C7T627_THASP</name>
<feature type="region of interest" description="Disordered" evidence="1">
    <location>
        <begin position="1"/>
        <end position="51"/>
    </location>
</feature>
<proteinExistence type="predicted"/>
<feature type="compositionally biased region" description="Basic and acidic residues" evidence="1">
    <location>
        <begin position="27"/>
        <end position="44"/>
    </location>
</feature>
<comment type="caution">
    <text evidence="2">The sequence shown here is derived from an EMBL/GenBank/DDBJ whole genome shotgun (WGS) entry which is preliminary data.</text>
</comment>
<reference evidence="2 3" key="1">
    <citation type="submission" date="2018-09" db="EMBL/GenBank/DDBJ databases">
        <title>Metagenome Assembled Genomes from an Advanced Water Purification Facility.</title>
        <authorList>
            <person name="Stamps B.W."/>
            <person name="Spear J.R."/>
        </authorList>
    </citation>
    <scope>NUCLEOTIDE SEQUENCE [LARGE SCALE GENOMIC DNA]</scope>
    <source>
        <strain evidence="2">Bin_27_1</strain>
    </source>
</reference>
<sequence length="140" mass="14502">MEAVSSGMNPVSREVMRPTDPRQVASAEREQQGARAQDAVRDPSARQVAQPSAVVTLSAAARGEGVVQPPAQGGSVEARAIEQARAAAANGDVRSNYSAQRALASYEAMSQVGANNAAARPSQPEQPTAPGQREPGVLRT</sequence>
<protein>
    <submittedName>
        <fullName evidence="2">Uncharacterized protein</fullName>
    </submittedName>
</protein>